<feature type="transmembrane region" description="Helical" evidence="18">
    <location>
        <begin position="457"/>
        <end position="481"/>
    </location>
</feature>
<evidence type="ECO:0000256" key="4">
    <source>
        <dbReference type="ARBA" id="ARBA00022527"/>
    </source>
</evidence>
<dbReference type="InterPro" id="IPR011009">
    <property type="entry name" value="Kinase-like_dom_sf"/>
</dbReference>
<dbReference type="GO" id="GO:0004674">
    <property type="term" value="F:protein serine/threonine kinase activity"/>
    <property type="evidence" value="ECO:0007669"/>
    <property type="project" value="UniProtKB-KW"/>
</dbReference>
<evidence type="ECO:0000256" key="7">
    <source>
        <dbReference type="ARBA" id="ARBA00022692"/>
    </source>
</evidence>
<dbReference type="PROSITE" id="PS51450">
    <property type="entry name" value="LRR"/>
    <property type="match status" value="1"/>
</dbReference>
<dbReference type="Pfam" id="PF07714">
    <property type="entry name" value="PK_Tyr_Ser-Thr"/>
    <property type="match status" value="1"/>
</dbReference>
<dbReference type="Gene3D" id="3.80.10.10">
    <property type="entry name" value="Ribonuclease Inhibitor"/>
    <property type="match status" value="2"/>
</dbReference>
<evidence type="ECO:0000256" key="15">
    <source>
        <dbReference type="ARBA" id="ARBA00023180"/>
    </source>
</evidence>
<dbReference type="FunFam" id="3.80.10.10:FF:000383">
    <property type="entry name" value="Leucine-rich repeat receptor protein kinase EMS1"/>
    <property type="match status" value="1"/>
</dbReference>
<keyword evidence="15" id="KW-0325">Glycoprotein</keyword>
<evidence type="ECO:0000256" key="3">
    <source>
        <dbReference type="ARBA" id="ARBA00022475"/>
    </source>
</evidence>
<evidence type="ECO:0000256" key="13">
    <source>
        <dbReference type="ARBA" id="ARBA00022989"/>
    </source>
</evidence>
<evidence type="ECO:0000256" key="18">
    <source>
        <dbReference type="SAM" id="Phobius"/>
    </source>
</evidence>
<evidence type="ECO:0000256" key="16">
    <source>
        <dbReference type="ARBA" id="ARBA00047899"/>
    </source>
</evidence>
<dbReference type="FunFam" id="3.80.10.10:FF:000041">
    <property type="entry name" value="LRR receptor-like serine/threonine-protein kinase ERECTA"/>
    <property type="match status" value="1"/>
</dbReference>
<feature type="non-terminal residue" evidence="20">
    <location>
        <position position="1"/>
    </location>
</feature>
<keyword evidence="11" id="KW-0418">Kinase</keyword>
<keyword evidence="13 18" id="KW-1133">Transmembrane helix</keyword>
<dbReference type="Pfam" id="PF13855">
    <property type="entry name" value="LRR_8"/>
    <property type="match status" value="1"/>
</dbReference>
<dbReference type="GO" id="GO:0005524">
    <property type="term" value="F:ATP binding"/>
    <property type="evidence" value="ECO:0007669"/>
    <property type="project" value="UniProtKB-KW"/>
</dbReference>
<name>A0A699IT26_TANCI</name>
<dbReference type="Pfam" id="PF00560">
    <property type="entry name" value="LRR_1"/>
    <property type="match status" value="2"/>
</dbReference>
<dbReference type="GO" id="GO:0005886">
    <property type="term" value="C:plasma membrane"/>
    <property type="evidence" value="ECO:0007669"/>
    <property type="project" value="UniProtKB-SubCell"/>
</dbReference>
<evidence type="ECO:0000256" key="17">
    <source>
        <dbReference type="ARBA" id="ARBA00048679"/>
    </source>
</evidence>
<evidence type="ECO:0000313" key="20">
    <source>
        <dbReference type="EMBL" id="GEZ80980.1"/>
    </source>
</evidence>
<keyword evidence="4" id="KW-0723">Serine/threonine-protein kinase</keyword>
<evidence type="ECO:0000256" key="9">
    <source>
        <dbReference type="ARBA" id="ARBA00022737"/>
    </source>
</evidence>
<evidence type="ECO:0000256" key="8">
    <source>
        <dbReference type="ARBA" id="ARBA00022729"/>
    </source>
</evidence>
<dbReference type="AlphaFoldDB" id="A0A699IT26"/>
<dbReference type="InterPro" id="IPR000719">
    <property type="entry name" value="Prot_kinase_dom"/>
</dbReference>
<keyword evidence="9" id="KW-0677">Repeat</keyword>
<organism evidence="20">
    <name type="scientific">Tanacetum cinerariifolium</name>
    <name type="common">Dalmatian daisy</name>
    <name type="synonym">Chrysanthemum cinerariifolium</name>
    <dbReference type="NCBI Taxonomy" id="118510"/>
    <lineage>
        <taxon>Eukaryota</taxon>
        <taxon>Viridiplantae</taxon>
        <taxon>Streptophyta</taxon>
        <taxon>Embryophyta</taxon>
        <taxon>Tracheophyta</taxon>
        <taxon>Spermatophyta</taxon>
        <taxon>Magnoliopsida</taxon>
        <taxon>eudicotyledons</taxon>
        <taxon>Gunneridae</taxon>
        <taxon>Pentapetalae</taxon>
        <taxon>asterids</taxon>
        <taxon>campanulids</taxon>
        <taxon>Asterales</taxon>
        <taxon>Asteraceae</taxon>
        <taxon>Asteroideae</taxon>
        <taxon>Anthemideae</taxon>
        <taxon>Anthemidinae</taxon>
        <taxon>Tanacetum</taxon>
    </lineage>
</organism>
<keyword evidence="10" id="KW-0547">Nucleotide-binding</keyword>
<evidence type="ECO:0000256" key="11">
    <source>
        <dbReference type="ARBA" id="ARBA00022777"/>
    </source>
</evidence>
<evidence type="ECO:0000256" key="14">
    <source>
        <dbReference type="ARBA" id="ARBA00023136"/>
    </source>
</evidence>
<evidence type="ECO:0000256" key="10">
    <source>
        <dbReference type="ARBA" id="ARBA00022741"/>
    </source>
</evidence>
<dbReference type="InterPro" id="IPR001245">
    <property type="entry name" value="Ser-Thr/Tyr_kinase_cat_dom"/>
</dbReference>
<protein>
    <recommendedName>
        <fullName evidence="2">non-specific serine/threonine protein kinase</fullName>
        <ecNumber evidence="2">2.7.11.1</ecNumber>
    </recommendedName>
</protein>
<keyword evidence="8" id="KW-0732">Signal</keyword>
<dbReference type="EMBL" id="BKCJ010326585">
    <property type="protein sequence ID" value="GEZ80980.1"/>
    <property type="molecule type" value="Genomic_DNA"/>
</dbReference>
<dbReference type="SUPFAM" id="SSF56112">
    <property type="entry name" value="Protein kinase-like (PK-like)"/>
    <property type="match status" value="1"/>
</dbReference>
<dbReference type="InterPro" id="IPR001611">
    <property type="entry name" value="Leu-rich_rpt"/>
</dbReference>
<dbReference type="EC" id="2.7.11.1" evidence="2"/>
<dbReference type="PANTHER" id="PTHR48005:SF62">
    <property type="entry name" value="OS02G0116700 PROTEIN"/>
    <property type="match status" value="1"/>
</dbReference>
<evidence type="ECO:0000256" key="1">
    <source>
        <dbReference type="ARBA" id="ARBA00004236"/>
    </source>
</evidence>
<keyword evidence="7 18" id="KW-0812">Transmembrane</keyword>
<reference evidence="20" key="1">
    <citation type="journal article" date="2019" name="Sci. Rep.">
        <title>Draft genome of Tanacetum cinerariifolium, the natural source of mosquito coil.</title>
        <authorList>
            <person name="Yamashiro T."/>
            <person name="Shiraishi A."/>
            <person name="Satake H."/>
            <person name="Nakayama K."/>
        </authorList>
    </citation>
    <scope>NUCLEOTIDE SEQUENCE</scope>
</reference>
<comment type="subcellular location">
    <subcellularLocation>
        <location evidence="1">Cell membrane</location>
    </subcellularLocation>
</comment>
<comment type="catalytic activity">
    <reaction evidence="17">
        <text>L-seryl-[protein] + ATP = O-phospho-L-seryl-[protein] + ADP + H(+)</text>
        <dbReference type="Rhea" id="RHEA:17989"/>
        <dbReference type="Rhea" id="RHEA-COMP:9863"/>
        <dbReference type="Rhea" id="RHEA-COMP:11604"/>
        <dbReference type="ChEBI" id="CHEBI:15378"/>
        <dbReference type="ChEBI" id="CHEBI:29999"/>
        <dbReference type="ChEBI" id="CHEBI:30616"/>
        <dbReference type="ChEBI" id="CHEBI:83421"/>
        <dbReference type="ChEBI" id="CHEBI:456216"/>
        <dbReference type="EC" id="2.7.11.1"/>
    </reaction>
</comment>
<comment type="caution">
    <text evidence="20">The sequence shown here is derived from an EMBL/GenBank/DDBJ whole genome shotgun (WGS) entry which is preliminary data.</text>
</comment>
<sequence length="626" mass="68121">WNNGGLVMGQYKSSIGTGMGSLACLKDRGHIVILDKASGAPDPVPISTLAPSVSSNRFNGTIKTTFLNSPLTLIDLDLSNNSFTGAIPPSICSSSPTLATLDFSFNDFSQNIPHGFGNCSSLRVLNLGFNSLTGKIPIDIDGARSLQQLSLPGNYLMGEIEIGKLSFLERLELHINNLNGTIPLSLMNCTKLQLLNSRVNSLVGRLADFDFSNFSQLSVVELGENRFDGVLPRTLFSCKSITAIRLSSNRLEGQFFTDVVELPSLSFLSLSNNSLNNITNTLNMLSSYTKLTTVFISKNFFNETLPDGGIYGFLNLKIMGLGGCRLFGQIPSWLRMLKNLQYNQIVSLPPALYLDSNLLNGDIPAEIGNLQLLHILYLSQNKFSGSIPSAISNLKDLEGPDLSHNILSGQIPVSLQSLYFLSSFSCYVAPPMQNPCGNRPTTTDSSSVLKKGLNKKMIIGLILAICFGLGISLTCLAFWILSKRIPPRGNTDIHHMDMVSFNPTPAVEVPKDTGGVILFPDNTRDIKHLTKNDLLKATDNFSEANIIGCGVLGIVYRATLTNGEKLAVKKLSVDAGLISKEFKAEVEALSTAQHKNLVSLRGYCLDDGCQFLIFLYGKWKLRILAS</sequence>
<evidence type="ECO:0000256" key="12">
    <source>
        <dbReference type="ARBA" id="ARBA00022840"/>
    </source>
</evidence>
<evidence type="ECO:0000256" key="5">
    <source>
        <dbReference type="ARBA" id="ARBA00022614"/>
    </source>
</evidence>
<keyword evidence="5" id="KW-0433">Leucine-rich repeat</keyword>
<keyword evidence="6" id="KW-0808">Transferase</keyword>
<comment type="catalytic activity">
    <reaction evidence="16">
        <text>L-threonyl-[protein] + ATP = O-phospho-L-threonyl-[protein] + ADP + H(+)</text>
        <dbReference type="Rhea" id="RHEA:46608"/>
        <dbReference type="Rhea" id="RHEA-COMP:11060"/>
        <dbReference type="Rhea" id="RHEA-COMP:11605"/>
        <dbReference type="ChEBI" id="CHEBI:15378"/>
        <dbReference type="ChEBI" id="CHEBI:30013"/>
        <dbReference type="ChEBI" id="CHEBI:30616"/>
        <dbReference type="ChEBI" id="CHEBI:61977"/>
        <dbReference type="ChEBI" id="CHEBI:456216"/>
        <dbReference type="EC" id="2.7.11.1"/>
    </reaction>
</comment>
<evidence type="ECO:0000256" key="6">
    <source>
        <dbReference type="ARBA" id="ARBA00022679"/>
    </source>
</evidence>
<feature type="domain" description="Protein kinase" evidence="19">
    <location>
        <begin position="541"/>
        <end position="626"/>
    </location>
</feature>
<proteinExistence type="predicted"/>
<evidence type="ECO:0000256" key="2">
    <source>
        <dbReference type="ARBA" id="ARBA00012513"/>
    </source>
</evidence>
<evidence type="ECO:0000259" key="19">
    <source>
        <dbReference type="PROSITE" id="PS50011"/>
    </source>
</evidence>
<accession>A0A699IT26</accession>
<keyword evidence="20" id="KW-0675">Receptor</keyword>
<gene>
    <name evidence="20" type="ORF">Tci_552953</name>
</gene>
<dbReference type="Gene3D" id="3.30.200.20">
    <property type="entry name" value="Phosphorylase Kinase, domain 1"/>
    <property type="match status" value="1"/>
</dbReference>
<dbReference type="PROSITE" id="PS50011">
    <property type="entry name" value="PROTEIN_KINASE_DOM"/>
    <property type="match status" value="1"/>
</dbReference>
<keyword evidence="3" id="KW-1003">Cell membrane</keyword>
<keyword evidence="14 18" id="KW-0472">Membrane</keyword>
<keyword evidence="12" id="KW-0067">ATP-binding</keyword>
<dbReference type="PANTHER" id="PTHR48005">
    <property type="entry name" value="LEUCINE RICH REPEAT KINASE 2"/>
    <property type="match status" value="1"/>
</dbReference>
<dbReference type="InterPro" id="IPR051420">
    <property type="entry name" value="Ser_Thr_Kinases_DiverseReg"/>
</dbReference>
<dbReference type="InterPro" id="IPR032675">
    <property type="entry name" value="LRR_dom_sf"/>
</dbReference>
<dbReference type="SUPFAM" id="SSF52058">
    <property type="entry name" value="L domain-like"/>
    <property type="match status" value="1"/>
</dbReference>